<proteinExistence type="predicted"/>
<dbReference type="PANTHER" id="PTHR43401:SF2">
    <property type="entry name" value="L-THREONINE 3-DEHYDROGENASE"/>
    <property type="match status" value="1"/>
</dbReference>
<dbReference type="InterPro" id="IPR036291">
    <property type="entry name" value="NAD(P)-bd_dom_sf"/>
</dbReference>
<evidence type="ECO:0000313" key="4">
    <source>
        <dbReference type="EMBL" id="KTT25121.1"/>
    </source>
</evidence>
<dbReference type="InterPro" id="IPR013154">
    <property type="entry name" value="ADH-like_N"/>
</dbReference>
<keyword evidence="1" id="KW-0560">Oxidoreductase</keyword>
<dbReference type="Proteomes" id="UP000072741">
    <property type="component" value="Unassembled WGS sequence"/>
</dbReference>
<dbReference type="CDD" id="cd08269">
    <property type="entry name" value="Zn_ADH9"/>
    <property type="match status" value="1"/>
</dbReference>
<dbReference type="SUPFAM" id="SSF50129">
    <property type="entry name" value="GroES-like"/>
    <property type="match status" value="1"/>
</dbReference>
<dbReference type="EMBL" id="LDSL01000036">
    <property type="protein sequence ID" value="KTT25121.1"/>
    <property type="molecule type" value="Genomic_DNA"/>
</dbReference>
<name>A0A147H612_9BURK</name>
<dbReference type="SUPFAM" id="SSF51735">
    <property type="entry name" value="NAD(P)-binding Rossmann-fold domains"/>
    <property type="match status" value="1"/>
</dbReference>
<feature type="domain" description="Alcohol dehydrogenase-like C-terminal" evidence="2">
    <location>
        <begin position="147"/>
        <end position="256"/>
    </location>
</feature>
<organism evidence="4 5">
    <name type="scientific">Pseudacidovorax intermedius</name>
    <dbReference type="NCBI Taxonomy" id="433924"/>
    <lineage>
        <taxon>Bacteria</taxon>
        <taxon>Pseudomonadati</taxon>
        <taxon>Pseudomonadota</taxon>
        <taxon>Betaproteobacteria</taxon>
        <taxon>Burkholderiales</taxon>
        <taxon>Comamonadaceae</taxon>
        <taxon>Pseudacidovorax</taxon>
    </lineage>
</organism>
<accession>A0A147H612</accession>
<reference evidence="4 5" key="1">
    <citation type="journal article" date="2016" name="Front. Microbiol.">
        <title>Genomic Resource of Rice Seed Associated Bacteria.</title>
        <authorList>
            <person name="Midha S."/>
            <person name="Bansal K."/>
            <person name="Sharma S."/>
            <person name="Kumar N."/>
            <person name="Patil P.P."/>
            <person name="Chaudhry V."/>
            <person name="Patil P.B."/>
        </authorList>
    </citation>
    <scope>NUCLEOTIDE SEQUENCE [LARGE SCALE GENOMIC DNA]</scope>
    <source>
        <strain evidence="4 5">NS331</strain>
    </source>
</reference>
<dbReference type="PANTHER" id="PTHR43401">
    <property type="entry name" value="L-THREONINE 3-DEHYDROGENASE"/>
    <property type="match status" value="1"/>
</dbReference>
<comment type="caution">
    <text evidence="4">The sequence shown here is derived from an EMBL/GenBank/DDBJ whole genome shotgun (WGS) entry which is preliminary data.</text>
</comment>
<gene>
    <name evidence="4" type="ORF">NS331_05370</name>
</gene>
<dbReference type="Pfam" id="PF08240">
    <property type="entry name" value="ADH_N"/>
    <property type="match status" value="1"/>
</dbReference>
<dbReference type="Gene3D" id="3.40.50.720">
    <property type="entry name" value="NAD(P)-binding Rossmann-like Domain"/>
    <property type="match status" value="1"/>
</dbReference>
<evidence type="ECO:0000313" key="5">
    <source>
        <dbReference type="Proteomes" id="UP000072741"/>
    </source>
</evidence>
<dbReference type="InterPro" id="IPR050129">
    <property type="entry name" value="Zn_alcohol_dh"/>
</dbReference>
<dbReference type="PATRIC" id="fig|433924.3.peg.2939"/>
<feature type="domain" description="Alcohol dehydrogenase-like N-terminal" evidence="3">
    <location>
        <begin position="23"/>
        <end position="92"/>
    </location>
</feature>
<keyword evidence="5" id="KW-1185">Reference proteome</keyword>
<evidence type="ECO:0000256" key="1">
    <source>
        <dbReference type="ARBA" id="ARBA00023002"/>
    </source>
</evidence>
<dbReference type="AlphaFoldDB" id="A0A147H612"/>
<dbReference type="Gene3D" id="3.90.180.10">
    <property type="entry name" value="Medium-chain alcohol dehydrogenases, catalytic domain"/>
    <property type="match status" value="2"/>
</dbReference>
<sequence length="322" mass="34232">MQAAVLAGPGRFAFVQVPRPRPGPGQLLLRLEGCGVCASSLPVWEGRPWFDYPLPPGAPGHEAWGRIEAVGPDDVSGLRPGQRVAALSYAGHAEFDIAEAAAVLPLPVALDGMPFPGEPLACAANILARSDIRAGQTVAIVGIGFLGAVLTRLASQAGARVIALSRRAYARQAALRFGAEEALDVADVYAATAAVADLTGGRLCERVIEAAGLQSTLDLASALAAEGGRLVIAGYHQDGLRQVNLQQWNWRGLDVVNAHERQPARYLDGMRRAIGWVQEGRLDPTEFFTHRLPMSRLDEAMALTRDRPDGFLKALVVPEGMA</sequence>
<dbReference type="Pfam" id="PF00107">
    <property type="entry name" value="ADH_zinc_N"/>
    <property type="match status" value="1"/>
</dbReference>
<evidence type="ECO:0000259" key="2">
    <source>
        <dbReference type="Pfam" id="PF00107"/>
    </source>
</evidence>
<dbReference type="InterPro" id="IPR011032">
    <property type="entry name" value="GroES-like_sf"/>
</dbReference>
<dbReference type="GO" id="GO:0016491">
    <property type="term" value="F:oxidoreductase activity"/>
    <property type="evidence" value="ECO:0007669"/>
    <property type="project" value="UniProtKB-KW"/>
</dbReference>
<dbReference type="InterPro" id="IPR013149">
    <property type="entry name" value="ADH-like_C"/>
</dbReference>
<dbReference type="OrthoDB" id="9801953at2"/>
<protein>
    <submittedName>
        <fullName evidence="4">L-iditol 2-dehydrogenase</fullName>
    </submittedName>
</protein>
<evidence type="ECO:0000259" key="3">
    <source>
        <dbReference type="Pfam" id="PF08240"/>
    </source>
</evidence>